<keyword evidence="9 12" id="KW-0648">Protein biosynthesis</keyword>
<sequence length="499" mass="54888">MASVPDAAAPSADVAAQDVASSKQDINPWSVSGEVGEDGKVKAIDYRKLIDEFGTSAIDEALLQRWEKVTGTRPHRFMRRGIFFSHRDLNMILDRYEKNEPFYLYTGRGPSSDSMHIGHTQVFDFVKWLQETLDAPLLVMLTDDEKYLFSEKRTVEEVIGYSRTNAMDIIATGFDPKKTFIFSDFAYVGGAFYKNIVRFAKRVTFNTAKAIFGFDGSSNIGKIHFASIQGATSFASSFPHIFGEDEKKTAKIPCLIPCAIDQDPYFRLTRDCASGLKFAKPALVHMRFLDALQGPGSKMSASDDNSAIFLNDSAKQIKTKINKYAFSGGRETLEEHREKGGNADVDVAYQYLTFFMEDDEELKKIKDDYTSGKLLTGELKSICIDYVQRYVATFQERRAKVTDAVVDEFMSVRPLEWTGNPNVPRADLVAAAAPNHSSDGTASAAADASAAPGEMSKNQMKRLLKEQQTAAKKAAKEKEKEAVAAAAAAAAAANGSSAA</sequence>
<dbReference type="AlphaFoldDB" id="A0A9P7MRK2"/>
<organism evidence="14 15">
    <name type="scientific">Claviceps arundinis</name>
    <dbReference type="NCBI Taxonomy" id="1623583"/>
    <lineage>
        <taxon>Eukaryota</taxon>
        <taxon>Fungi</taxon>
        <taxon>Dikarya</taxon>
        <taxon>Ascomycota</taxon>
        <taxon>Pezizomycotina</taxon>
        <taxon>Sordariomycetes</taxon>
        <taxon>Hypocreomycetidae</taxon>
        <taxon>Hypocreales</taxon>
        <taxon>Clavicipitaceae</taxon>
        <taxon>Claviceps</taxon>
    </lineage>
</organism>
<evidence type="ECO:0000256" key="11">
    <source>
        <dbReference type="ARBA" id="ARBA00030268"/>
    </source>
</evidence>
<dbReference type="FunFam" id="3.40.50.620:FF:000033">
    <property type="entry name" value="tryptophan--tRNA ligase, cytoplasmic"/>
    <property type="match status" value="1"/>
</dbReference>
<evidence type="ECO:0000256" key="5">
    <source>
        <dbReference type="ARBA" id="ARBA00022490"/>
    </source>
</evidence>
<dbReference type="PRINTS" id="PR01039">
    <property type="entry name" value="TRNASYNTHTRP"/>
</dbReference>
<dbReference type="GO" id="GO:0005524">
    <property type="term" value="F:ATP binding"/>
    <property type="evidence" value="ECO:0007669"/>
    <property type="project" value="UniProtKB-KW"/>
</dbReference>
<feature type="region of interest" description="Disordered" evidence="13">
    <location>
        <begin position="1"/>
        <end position="20"/>
    </location>
</feature>
<dbReference type="InterPro" id="IPR014729">
    <property type="entry name" value="Rossmann-like_a/b/a_fold"/>
</dbReference>
<evidence type="ECO:0000256" key="2">
    <source>
        <dbReference type="ARBA" id="ARBA00005594"/>
    </source>
</evidence>
<gene>
    <name evidence="14" type="primary">WRS1</name>
    <name evidence="14" type="ORF">E4U56_000722</name>
</gene>
<evidence type="ECO:0000256" key="4">
    <source>
        <dbReference type="ARBA" id="ARBA00013782"/>
    </source>
</evidence>
<evidence type="ECO:0000256" key="6">
    <source>
        <dbReference type="ARBA" id="ARBA00022598"/>
    </source>
</evidence>
<comment type="similarity">
    <text evidence="2 12">Belongs to the class-I aminoacyl-tRNA synthetase family.</text>
</comment>
<dbReference type="PROSITE" id="PS00178">
    <property type="entry name" value="AA_TRNA_LIGASE_I"/>
    <property type="match status" value="1"/>
</dbReference>
<dbReference type="InterPro" id="IPR001412">
    <property type="entry name" value="aa-tRNA-synth_I_CS"/>
</dbReference>
<dbReference type="Gene3D" id="1.10.240.10">
    <property type="entry name" value="Tyrosyl-Transfer RNA Synthetase"/>
    <property type="match status" value="1"/>
</dbReference>
<feature type="region of interest" description="Disordered" evidence="13">
    <location>
        <begin position="434"/>
        <end position="482"/>
    </location>
</feature>
<dbReference type="NCBIfam" id="TIGR00233">
    <property type="entry name" value="trpS"/>
    <property type="match status" value="1"/>
</dbReference>
<reference evidence="14" key="1">
    <citation type="journal article" date="2020" name="bioRxiv">
        <title>Whole genome comparisons of ergot fungi reveals the divergence and evolution of species within the genus Claviceps are the result of varying mechanisms driving genome evolution and host range expansion.</title>
        <authorList>
            <person name="Wyka S.A."/>
            <person name="Mondo S.J."/>
            <person name="Liu M."/>
            <person name="Dettman J."/>
            <person name="Nalam V."/>
            <person name="Broders K.D."/>
        </authorList>
    </citation>
    <scope>NUCLEOTIDE SEQUENCE</scope>
    <source>
        <strain evidence="14">CCC 1102</strain>
    </source>
</reference>
<dbReference type="EC" id="6.1.1.2" evidence="3"/>
<evidence type="ECO:0000313" key="14">
    <source>
        <dbReference type="EMBL" id="KAG5967627.1"/>
    </source>
</evidence>
<dbReference type="SUPFAM" id="SSF52374">
    <property type="entry name" value="Nucleotidylyl transferase"/>
    <property type="match status" value="1"/>
</dbReference>
<comment type="subcellular location">
    <subcellularLocation>
        <location evidence="1">Cytoplasm</location>
    </subcellularLocation>
</comment>
<dbReference type="Gene3D" id="3.40.50.620">
    <property type="entry name" value="HUPs"/>
    <property type="match status" value="1"/>
</dbReference>
<keyword evidence="7 12" id="KW-0547">Nucleotide-binding</keyword>
<accession>A0A9P7MRK2</accession>
<proteinExistence type="inferred from homology"/>
<feature type="compositionally biased region" description="Low complexity" evidence="13">
    <location>
        <begin position="437"/>
        <end position="451"/>
    </location>
</feature>
<evidence type="ECO:0000256" key="12">
    <source>
        <dbReference type="RuleBase" id="RU363036"/>
    </source>
</evidence>
<evidence type="ECO:0000256" key="7">
    <source>
        <dbReference type="ARBA" id="ARBA00022741"/>
    </source>
</evidence>
<evidence type="ECO:0000256" key="13">
    <source>
        <dbReference type="SAM" id="MobiDB-lite"/>
    </source>
</evidence>
<evidence type="ECO:0000313" key="15">
    <source>
        <dbReference type="Proteomes" id="UP000784919"/>
    </source>
</evidence>
<dbReference type="FunFam" id="1.10.240.10:FF:000003">
    <property type="entry name" value="Tryptophan--tRNA ligase, cytoplasmic"/>
    <property type="match status" value="1"/>
</dbReference>
<evidence type="ECO:0000256" key="3">
    <source>
        <dbReference type="ARBA" id="ARBA00013161"/>
    </source>
</evidence>
<dbReference type="Proteomes" id="UP000784919">
    <property type="component" value="Unassembled WGS sequence"/>
</dbReference>
<keyword evidence="5" id="KW-0963">Cytoplasm</keyword>
<dbReference type="Pfam" id="PF00579">
    <property type="entry name" value="tRNA-synt_1b"/>
    <property type="match status" value="1"/>
</dbReference>
<keyword evidence="10 12" id="KW-0030">Aminoacyl-tRNA synthetase</keyword>
<dbReference type="EMBL" id="SRPS01000117">
    <property type="protein sequence ID" value="KAG5967627.1"/>
    <property type="molecule type" value="Genomic_DNA"/>
</dbReference>
<evidence type="ECO:0000256" key="8">
    <source>
        <dbReference type="ARBA" id="ARBA00022840"/>
    </source>
</evidence>
<dbReference type="GO" id="GO:0004830">
    <property type="term" value="F:tryptophan-tRNA ligase activity"/>
    <property type="evidence" value="ECO:0007669"/>
    <property type="project" value="UniProtKB-EC"/>
</dbReference>
<comment type="caution">
    <text evidence="14">The sequence shown here is derived from an EMBL/GenBank/DDBJ whole genome shotgun (WGS) entry which is preliminary data.</text>
</comment>
<dbReference type="PANTHER" id="PTHR10055">
    <property type="entry name" value="TRYPTOPHANYL-TRNA SYNTHETASE"/>
    <property type="match status" value="1"/>
</dbReference>
<evidence type="ECO:0000256" key="10">
    <source>
        <dbReference type="ARBA" id="ARBA00023146"/>
    </source>
</evidence>
<evidence type="ECO:0000256" key="1">
    <source>
        <dbReference type="ARBA" id="ARBA00004496"/>
    </source>
</evidence>
<dbReference type="CDD" id="cd00806">
    <property type="entry name" value="TrpRS_core"/>
    <property type="match status" value="1"/>
</dbReference>
<keyword evidence="8 12" id="KW-0067">ATP-binding</keyword>
<protein>
    <recommendedName>
        <fullName evidence="4">Tryptophan--tRNA ligase, cytoplasmic</fullName>
        <ecNumber evidence="3">6.1.1.2</ecNumber>
    </recommendedName>
    <alternativeName>
        <fullName evidence="11">Tryptophanyl-tRNA synthetase</fullName>
    </alternativeName>
</protein>
<dbReference type="GO" id="GO:0005737">
    <property type="term" value="C:cytoplasm"/>
    <property type="evidence" value="ECO:0007669"/>
    <property type="project" value="UniProtKB-SubCell"/>
</dbReference>
<keyword evidence="6 12" id="KW-0436">Ligase</keyword>
<name>A0A9P7MRK2_9HYPO</name>
<dbReference type="PANTHER" id="PTHR10055:SF1">
    <property type="entry name" value="TRYPTOPHAN--TRNA LIGASE, CYTOPLASMIC"/>
    <property type="match status" value="1"/>
</dbReference>
<dbReference type="InterPro" id="IPR002305">
    <property type="entry name" value="aa-tRNA-synth_Ic"/>
</dbReference>
<dbReference type="InterPro" id="IPR002306">
    <property type="entry name" value="Trp-tRNA-ligase"/>
</dbReference>
<evidence type="ECO:0000256" key="9">
    <source>
        <dbReference type="ARBA" id="ARBA00022917"/>
    </source>
</evidence>
<dbReference type="OrthoDB" id="10261385at2759"/>
<dbReference type="GO" id="GO:0006436">
    <property type="term" value="P:tryptophanyl-tRNA aminoacylation"/>
    <property type="evidence" value="ECO:0007669"/>
    <property type="project" value="InterPro"/>
</dbReference>